<reference evidence="2" key="1">
    <citation type="submission" date="2017-02" db="UniProtKB">
        <authorList>
            <consortium name="WormBaseParasite"/>
        </authorList>
    </citation>
    <scope>IDENTIFICATION</scope>
</reference>
<dbReference type="Proteomes" id="UP000036681">
    <property type="component" value="Unplaced"/>
</dbReference>
<evidence type="ECO:0000313" key="2">
    <source>
        <dbReference type="WBParaSite" id="ALUE_0002316001-mRNA-1"/>
    </source>
</evidence>
<protein>
    <submittedName>
        <fullName evidence="2">Sema domain-containing protein</fullName>
    </submittedName>
</protein>
<evidence type="ECO:0000313" key="1">
    <source>
        <dbReference type="Proteomes" id="UP000036681"/>
    </source>
</evidence>
<dbReference type="WBParaSite" id="ALUE_0002316001-mRNA-1">
    <property type="protein sequence ID" value="ALUE_0002316001-mRNA-1"/>
    <property type="gene ID" value="ALUE_0002316001"/>
</dbReference>
<organism evidence="1 2">
    <name type="scientific">Ascaris lumbricoides</name>
    <name type="common">Giant roundworm</name>
    <dbReference type="NCBI Taxonomy" id="6252"/>
    <lineage>
        <taxon>Eukaryota</taxon>
        <taxon>Metazoa</taxon>
        <taxon>Ecdysozoa</taxon>
        <taxon>Nematoda</taxon>
        <taxon>Chromadorea</taxon>
        <taxon>Rhabditida</taxon>
        <taxon>Spirurina</taxon>
        <taxon>Ascaridomorpha</taxon>
        <taxon>Ascaridoidea</taxon>
        <taxon>Ascarididae</taxon>
        <taxon>Ascaris</taxon>
    </lineage>
</organism>
<accession>A0A0M3IWN2</accession>
<name>A0A0M3IWN2_ASCLU</name>
<dbReference type="AlphaFoldDB" id="A0A0M3IWN2"/>
<sequence length="299" mass="33477">MIQIQMRVTIVEILLYVYFTCVSANVPSTKFSLKLREVKRIDVILKSFVQPIVIVLNTTANIALYGSFCESKQGKAIYLGDGSITKQLSSRSLYEFAQTTKCDNDVDPFYESISGTSRSFYLTVVGKSTPVANISLSVDSEWRREQRSEHSVKPLLSESFDISEDAIKTIRFTLRAYEAGLEIVTTFDEGIEANVSVYLSFCYDFRGELIENITSYSSPCSIYLNASDIIKLAEKTKCPNEGEPIYDDPLRASRNLFIRFLSTSGGATGHIDIFNGDGMCVLVDYPSHLLIQRIASINF</sequence>
<proteinExistence type="predicted"/>
<keyword evidence="1" id="KW-1185">Reference proteome</keyword>